<dbReference type="PANTHER" id="PTHR11819">
    <property type="entry name" value="SOLUTE CARRIER FAMILY 5"/>
    <property type="match status" value="1"/>
</dbReference>
<dbReference type="GO" id="GO:0005886">
    <property type="term" value="C:plasma membrane"/>
    <property type="evidence" value="ECO:0007669"/>
    <property type="project" value="TreeGrafter"/>
</dbReference>
<evidence type="ECO:0000256" key="6">
    <source>
        <dbReference type="RuleBase" id="RU362091"/>
    </source>
</evidence>
<feature type="transmembrane region" description="Helical" evidence="7">
    <location>
        <begin position="474"/>
        <end position="492"/>
    </location>
</feature>
<feature type="transmembrane region" description="Helical" evidence="7">
    <location>
        <begin position="58"/>
        <end position="81"/>
    </location>
</feature>
<proteinExistence type="inferred from homology"/>
<sequence>MLAMSDDKLGSTELYWEDAVVIAFYFVMVLAVGAWSSWRSNRNSVSGYFLASRSMHWIPVGASLFASNIGSGHFIGLAGSGASSGIGVAGFELNAMFAILILGWFFVPVYMASGVYTMPEYLRKRFGGQRIRIYLSVLSLLLYIFTKISADLYAGAVFINQSIKLNLYGSVLTLLAIAAIFTIAGGLSAVIWTDFVQTILMLLGGMVLAVKSISKVGGYSQLIKDFGDIPINDSFVGYNDQNESCSAVPDNYMSLLRSPSDTELPITGMTFGLTISAIWYWCSDQVIVQRVLSAKDLSHAKGGCVLAGYLKILPLFLLVLPGMASRILFPNEVACSNPDACEAICGSKLGCTNIAYSKLVLTLMPAGARGLMISVMLAALMSSLTSIFNSSSTIFTMDIWRRIRKEASETELLIVGKIFVLLLVVISIVWIPIIQESQNSQLFHYIQSVTSFLAPPVCAVYILAIAFKRVNEQGAFWGLMVGLIVGMIRFIWEFSYKVPSCTSQLPDPRPDIISKVHYLHFGIILFVISCIVTIVVSYATQPIAKMHLHRLTFWNRYSKEVRIEITKKKILPPSKENVTEMGQVNTAFREGDQQEIEKSHKNNKSDFAEKETNLGYPVYVLDVVKKIKEDPHIPEKSLNEEDIADKPKWKKALYFMCGVSSTPEDTESQEEFSAEEEANLAAESIAEKPLWRRICNASALLLLTVCCFMWGYYA</sequence>
<evidence type="ECO:0000256" key="7">
    <source>
        <dbReference type="SAM" id="Phobius"/>
    </source>
</evidence>
<evidence type="ECO:0000256" key="1">
    <source>
        <dbReference type="ARBA" id="ARBA00004141"/>
    </source>
</evidence>
<name>A0AAV2AZ33_9ARAC</name>
<feature type="transmembrane region" description="Helical" evidence="7">
    <location>
        <begin position="93"/>
        <end position="112"/>
    </location>
</feature>
<reference evidence="8 9" key="1">
    <citation type="submission" date="2024-04" db="EMBL/GenBank/DDBJ databases">
        <authorList>
            <person name="Rising A."/>
            <person name="Reimegard J."/>
            <person name="Sonavane S."/>
            <person name="Akerstrom W."/>
            <person name="Nylinder S."/>
            <person name="Hedman E."/>
            <person name="Kallberg Y."/>
        </authorList>
    </citation>
    <scope>NUCLEOTIDE SEQUENCE [LARGE SCALE GENOMIC DNA]</scope>
</reference>
<dbReference type="AlphaFoldDB" id="A0AAV2AZ33"/>
<dbReference type="Gene3D" id="1.20.1730.10">
    <property type="entry name" value="Sodium/glucose cotransporter"/>
    <property type="match status" value="1"/>
</dbReference>
<comment type="caution">
    <text evidence="8">The sequence shown here is derived from an EMBL/GenBank/DDBJ whole genome shotgun (WGS) entry which is preliminary data.</text>
</comment>
<dbReference type="PROSITE" id="PS50283">
    <property type="entry name" value="NA_SOLUT_SYMP_3"/>
    <property type="match status" value="1"/>
</dbReference>
<feature type="transmembrane region" description="Helical" evidence="7">
    <location>
        <begin position="165"/>
        <end position="184"/>
    </location>
</feature>
<organism evidence="8 9">
    <name type="scientific">Larinioides sclopetarius</name>
    <dbReference type="NCBI Taxonomy" id="280406"/>
    <lineage>
        <taxon>Eukaryota</taxon>
        <taxon>Metazoa</taxon>
        <taxon>Ecdysozoa</taxon>
        <taxon>Arthropoda</taxon>
        <taxon>Chelicerata</taxon>
        <taxon>Arachnida</taxon>
        <taxon>Araneae</taxon>
        <taxon>Araneomorphae</taxon>
        <taxon>Entelegynae</taxon>
        <taxon>Araneoidea</taxon>
        <taxon>Araneidae</taxon>
        <taxon>Larinioides</taxon>
    </lineage>
</organism>
<feature type="transmembrane region" description="Helical" evidence="7">
    <location>
        <begin position="694"/>
        <end position="713"/>
    </location>
</feature>
<dbReference type="Pfam" id="PF00474">
    <property type="entry name" value="SSF"/>
    <property type="match status" value="1"/>
</dbReference>
<feature type="transmembrane region" description="Helical" evidence="7">
    <location>
        <begin position="412"/>
        <end position="433"/>
    </location>
</feature>
<feature type="transmembrane region" description="Helical" evidence="7">
    <location>
        <begin position="264"/>
        <end position="282"/>
    </location>
</feature>
<dbReference type="PROSITE" id="PS00457">
    <property type="entry name" value="NA_SOLUT_SYMP_2"/>
    <property type="match status" value="1"/>
</dbReference>
<evidence type="ECO:0000256" key="3">
    <source>
        <dbReference type="ARBA" id="ARBA00022692"/>
    </source>
</evidence>
<accession>A0AAV2AZ33</accession>
<gene>
    <name evidence="8" type="ORF">LARSCL_LOCUS15461</name>
</gene>
<dbReference type="GO" id="GO:0005412">
    <property type="term" value="F:D-glucose:sodium symporter activity"/>
    <property type="evidence" value="ECO:0007669"/>
    <property type="project" value="TreeGrafter"/>
</dbReference>
<feature type="transmembrane region" description="Helical" evidence="7">
    <location>
        <begin position="191"/>
        <end position="210"/>
    </location>
</feature>
<dbReference type="InterPro" id="IPR038377">
    <property type="entry name" value="Na/Glc_symporter_sf"/>
</dbReference>
<feature type="transmembrane region" description="Helical" evidence="7">
    <location>
        <begin position="20"/>
        <end position="38"/>
    </location>
</feature>
<dbReference type="InterPro" id="IPR018212">
    <property type="entry name" value="Na/solute_symporter_CS"/>
</dbReference>
<comment type="similarity">
    <text evidence="2 6">Belongs to the sodium:solute symporter (SSF) (TC 2.A.21) family.</text>
</comment>
<comment type="subcellular location">
    <subcellularLocation>
        <location evidence="1">Membrane</location>
        <topology evidence="1">Multi-pass membrane protein</topology>
    </subcellularLocation>
</comment>
<feature type="transmembrane region" description="Helical" evidence="7">
    <location>
        <begin position="303"/>
        <end position="324"/>
    </location>
</feature>
<feature type="transmembrane region" description="Helical" evidence="7">
    <location>
        <begin position="518"/>
        <end position="540"/>
    </location>
</feature>
<keyword evidence="5 7" id="KW-0472">Membrane</keyword>
<feature type="transmembrane region" description="Helical" evidence="7">
    <location>
        <begin position="371"/>
        <end position="391"/>
    </location>
</feature>
<evidence type="ECO:0000313" key="9">
    <source>
        <dbReference type="Proteomes" id="UP001497382"/>
    </source>
</evidence>
<protein>
    <submittedName>
        <fullName evidence="8">Uncharacterized protein</fullName>
    </submittedName>
</protein>
<evidence type="ECO:0000256" key="2">
    <source>
        <dbReference type="ARBA" id="ARBA00006434"/>
    </source>
</evidence>
<feature type="transmembrane region" description="Helical" evidence="7">
    <location>
        <begin position="445"/>
        <end position="467"/>
    </location>
</feature>
<keyword evidence="4 7" id="KW-1133">Transmembrane helix</keyword>
<dbReference type="CDD" id="cd10329">
    <property type="entry name" value="SLC5sbd_SGLT1-like"/>
    <property type="match status" value="1"/>
</dbReference>
<dbReference type="NCBIfam" id="TIGR00813">
    <property type="entry name" value="sss"/>
    <property type="match status" value="1"/>
</dbReference>
<evidence type="ECO:0000313" key="8">
    <source>
        <dbReference type="EMBL" id="CAL1288645.1"/>
    </source>
</evidence>
<evidence type="ECO:0000256" key="5">
    <source>
        <dbReference type="ARBA" id="ARBA00023136"/>
    </source>
</evidence>
<dbReference type="Proteomes" id="UP001497382">
    <property type="component" value="Unassembled WGS sequence"/>
</dbReference>
<dbReference type="InterPro" id="IPR001734">
    <property type="entry name" value="Na/solute_symporter"/>
</dbReference>
<dbReference type="EMBL" id="CAXIEN010000235">
    <property type="protein sequence ID" value="CAL1288645.1"/>
    <property type="molecule type" value="Genomic_DNA"/>
</dbReference>
<keyword evidence="3 7" id="KW-0812">Transmembrane</keyword>
<feature type="transmembrane region" description="Helical" evidence="7">
    <location>
        <begin position="133"/>
        <end position="159"/>
    </location>
</feature>
<evidence type="ECO:0000256" key="4">
    <source>
        <dbReference type="ARBA" id="ARBA00022989"/>
    </source>
</evidence>
<dbReference type="PANTHER" id="PTHR11819:SF195">
    <property type="entry name" value="SODIUM_GLUCOSE COTRANSPORTER 4"/>
    <property type="match status" value="1"/>
</dbReference>
<keyword evidence="9" id="KW-1185">Reference proteome</keyword>